<dbReference type="GO" id="GO:0030687">
    <property type="term" value="C:preribosome, large subunit precursor"/>
    <property type="evidence" value="ECO:0007669"/>
    <property type="project" value="TreeGrafter"/>
</dbReference>
<dbReference type="SUPFAM" id="SSF50978">
    <property type="entry name" value="WD40 repeat-like"/>
    <property type="match status" value="1"/>
</dbReference>
<gene>
    <name evidence="2" type="ORF">HOLleu_07217</name>
</gene>
<feature type="region of interest" description="Disordered" evidence="1">
    <location>
        <begin position="298"/>
        <end position="349"/>
    </location>
</feature>
<reference evidence="2" key="1">
    <citation type="submission" date="2021-10" db="EMBL/GenBank/DDBJ databases">
        <title>Tropical sea cucumber genome reveals ecological adaptation and Cuvierian tubules defense mechanism.</title>
        <authorList>
            <person name="Chen T."/>
        </authorList>
    </citation>
    <scope>NUCLEOTIDE SEQUENCE</scope>
    <source>
        <strain evidence="2">Nanhai2018</strain>
        <tissue evidence="2">Muscle</tissue>
    </source>
</reference>
<dbReference type="AlphaFoldDB" id="A0A9Q1HFX9"/>
<sequence>MAATNNHVWVAAETGILKGLNLTKRTTTNFADFKTLDKQLEILAMSWGVNGKDEILLGLKNGTVKQFDVNQGGFSVTKDYGELGGQYVGLATIGESIITCLSNGHLTVWQDDEAKQELELGPNLKKMKHNKQDKNIIAAGGKENDLKVYDLEKPGKPLFQAKNVREIKEVRNNFLDLRVPVWVNDMQFIQGSSKIVTCTAHHQVIFVFCFLLCNRSVIVGNVQGRMCKIDLRNGKVSRAYRGFAGSIRHIECHPTQPLVGSCGLDRFFRLHFIESGKLENKDSSVTEDKEEVRKAIAGLDAAEDGAEEEDDEDSGNELWEGLEDVGEEAERIKRKKGNSSSLRKSKRTK</sequence>
<dbReference type="OrthoDB" id="18388at2759"/>
<dbReference type="InterPro" id="IPR015943">
    <property type="entry name" value="WD40/YVTN_repeat-like_dom_sf"/>
</dbReference>
<evidence type="ECO:0000256" key="1">
    <source>
        <dbReference type="SAM" id="MobiDB-lite"/>
    </source>
</evidence>
<feature type="compositionally biased region" description="Acidic residues" evidence="1">
    <location>
        <begin position="301"/>
        <end position="327"/>
    </location>
</feature>
<dbReference type="InterPro" id="IPR037379">
    <property type="entry name" value="WDR74/Nsa1"/>
</dbReference>
<name>A0A9Q1HFX9_HOLLE</name>
<dbReference type="GO" id="GO:0042273">
    <property type="term" value="P:ribosomal large subunit biogenesis"/>
    <property type="evidence" value="ECO:0007669"/>
    <property type="project" value="InterPro"/>
</dbReference>
<dbReference type="PANTHER" id="PTHR16038">
    <property type="entry name" value="NOP SEVEN ASSOCIATED PROTEIN 1"/>
    <property type="match status" value="1"/>
</dbReference>
<proteinExistence type="predicted"/>
<comment type="caution">
    <text evidence="2">The sequence shown here is derived from an EMBL/GenBank/DDBJ whole genome shotgun (WGS) entry which is preliminary data.</text>
</comment>
<dbReference type="Gene3D" id="2.130.10.10">
    <property type="entry name" value="YVTN repeat-like/Quinoprotein amine dehydrogenase"/>
    <property type="match status" value="1"/>
</dbReference>
<dbReference type="Proteomes" id="UP001152320">
    <property type="component" value="Chromosome 3"/>
</dbReference>
<keyword evidence="3" id="KW-1185">Reference proteome</keyword>
<dbReference type="GO" id="GO:0005730">
    <property type="term" value="C:nucleolus"/>
    <property type="evidence" value="ECO:0007669"/>
    <property type="project" value="InterPro"/>
</dbReference>
<dbReference type="InterPro" id="IPR036322">
    <property type="entry name" value="WD40_repeat_dom_sf"/>
</dbReference>
<dbReference type="EMBL" id="JAIZAY010000003">
    <property type="protein sequence ID" value="KAJ8044460.1"/>
    <property type="molecule type" value="Genomic_DNA"/>
</dbReference>
<organism evidence="2 3">
    <name type="scientific">Holothuria leucospilota</name>
    <name type="common">Black long sea cucumber</name>
    <name type="synonym">Mertensiothuria leucospilota</name>
    <dbReference type="NCBI Taxonomy" id="206669"/>
    <lineage>
        <taxon>Eukaryota</taxon>
        <taxon>Metazoa</taxon>
        <taxon>Echinodermata</taxon>
        <taxon>Eleutherozoa</taxon>
        <taxon>Echinozoa</taxon>
        <taxon>Holothuroidea</taxon>
        <taxon>Aspidochirotacea</taxon>
        <taxon>Aspidochirotida</taxon>
        <taxon>Holothuriidae</taxon>
        <taxon>Holothuria</taxon>
    </lineage>
</organism>
<evidence type="ECO:0000313" key="3">
    <source>
        <dbReference type="Proteomes" id="UP001152320"/>
    </source>
</evidence>
<accession>A0A9Q1HFX9</accession>
<evidence type="ECO:0000313" key="2">
    <source>
        <dbReference type="EMBL" id="KAJ8044460.1"/>
    </source>
</evidence>
<feature type="compositionally biased region" description="Basic residues" evidence="1">
    <location>
        <begin position="332"/>
        <end position="349"/>
    </location>
</feature>
<dbReference type="PANTHER" id="PTHR16038:SF4">
    <property type="entry name" value="WD REPEAT-CONTAINING PROTEIN 74"/>
    <property type="match status" value="1"/>
</dbReference>
<protein>
    <submittedName>
        <fullName evidence="2">WD repeat-containing protein 74</fullName>
    </submittedName>
</protein>